<feature type="chain" id="PRO_5047300691" evidence="1">
    <location>
        <begin position="23"/>
        <end position="136"/>
    </location>
</feature>
<comment type="caution">
    <text evidence="2">The sequence shown here is derived from an EMBL/GenBank/DDBJ whole genome shotgun (WGS) entry which is preliminary data.</text>
</comment>
<evidence type="ECO:0000313" key="2">
    <source>
        <dbReference type="EMBL" id="MEQ2485877.1"/>
    </source>
</evidence>
<accession>A0ABV1FNA9</accession>
<feature type="signal peptide" evidence="1">
    <location>
        <begin position="1"/>
        <end position="22"/>
    </location>
</feature>
<gene>
    <name evidence="2" type="ORF">AAAT34_02260</name>
</gene>
<evidence type="ECO:0000313" key="3">
    <source>
        <dbReference type="Proteomes" id="UP001487296"/>
    </source>
</evidence>
<keyword evidence="1" id="KW-0732">Signal</keyword>
<dbReference type="Proteomes" id="UP001487296">
    <property type="component" value="Unassembled WGS sequence"/>
</dbReference>
<reference evidence="2 3" key="1">
    <citation type="submission" date="2024-04" db="EMBL/GenBank/DDBJ databases">
        <title>Human intestinal bacterial collection.</title>
        <authorList>
            <person name="Pauvert C."/>
            <person name="Hitch T.C.A."/>
            <person name="Clavel T."/>
        </authorList>
    </citation>
    <scope>NUCLEOTIDE SEQUENCE [LARGE SCALE GENOMIC DNA]</scope>
    <source>
        <strain evidence="2 3">CLA-AA-H145</strain>
    </source>
</reference>
<dbReference type="EMBL" id="JBBNFP010000004">
    <property type="protein sequence ID" value="MEQ2485877.1"/>
    <property type="molecule type" value="Genomic_DNA"/>
</dbReference>
<name>A0ABV1FNA9_9BACT</name>
<protein>
    <submittedName>
        <fullName evidence="2">Uncharacterized protein</fullName>
    </submittedName>
</protein>
<evidence type="ECO:0000256" key="1">
    <source>
        <dbReference type="SAM" id="SignalP"/>
    </source>
</evidence>
<organism evidence="2 3">
    <name type="scientific">Hallella faecis</name>
    <dbReference type="NCBI Taxonomy" id="2841596"/>
    <lineage>
        <taxon>Bacteria</taxon>
        <taxon>Pseudomonadati</taxon>
        <taxon>Bacteroidota</taxon>
        <taxon>Bacteroidia</taxon>
        <taxon>Bacteroidales</taxon>
        <taxon>Prevotellaceae</taxon>
        <taxon>Hallella</taxon>
    </lineage>
</organism>
<dbReference type="RefSeq" id="WP_215758871.1">
    <property type="nucleotide sequence ID" value="NZ_JAHKBE010000003.1"/>
</dbReference>
<proteinExistence type="predicted"/>
<keyword evidence="3" id="KW-1185">Reference proteome</keyword>
<sequence length="136" mass="15411">MKKRLLPLLLAAFTLMPQASQASSKEMFMSLVFVSSARHADDIQLYTHTSGLRGPVVDFKRKYFVTPKRSFLLNSLKGFTFHMEVVSGVRDILTEEENKPFPVYSIDGRMVRPNAISLEGLPQGIYIVKGKKYIVK</sequence>